<evidence type="ECO:0000256" key="3">
    <source>
        <dbReference type="ARBA" id="ARBA00023288"/>
    </source>
</evidence>
<evidence type="ECO:0000313" key="7">
    <source>
        <dbReference type="Proteomes" id="UP000504610"/>
    </source>
</evidence>
<feature type="compositionally biased region" description="Basic and acidic residues" evidence="6">
    <location>
        <begin position="75"/>
        <end position="90"/>
    </location>
</feature>
<dbReference type="PANTHER" id="PTHR45811">
    <property type="entry name" value="COPPER TRANSPORT PROTEIN FAMILY-RELATED"/>
    <property type="match status" value="1"/>
</dbReference>
<keyword evidence="2" id="KW-0479">Metal-binding</keyword>
<dbReference type="InterPro" id="IPR051863">
    <property type="entry name" value="HIPP"/>
</dbReference>
<dbReference type="GO" id="GO:0046872">
    <property type="term" value="F:metal ion binding"/>
    <property type="evidence" value="ECO:0007669"/>
    <property type="project" value="UniProtKB-KW"/>
</dbReference>
<dbReference type="Gene3D" id="3.30.70.100">
    <property type="match status" value="1"/>
</dbReference>
<sequence length="130" mass="14349">MVVKKVEIKVDINCGKCKNSIMQAVAEIEGINQVVLDEEKSLLTVVGTMDPICVAEKLRKIGQKPVVVNIGPPKPPEKKEEKKEDKKEPKPVCCCKPCPQLYHPPCPPYYNNCDMVTVSTYSNGSGCTIM</sequence>
<name>A0A6J0N1W1_RAPSA</name>
<dbReference type="InterPro" id="IPR006121">
    <property type="entry name" value="HMA_dom"/>
</dbReference>
<comment type="similarity">
    <text evidence="5">Belongs to the HIPP family.</text>
</comment>
<keyword evidence="3" id="KW-0449">Lipoprotein</keyword>
<keyword evidence="1" id="KW-0488">Methylation</keyword>
<dbReference type="Pfam" id="PF00403">
    <property type="entry name" value="HMA"/>
    <property type="match status" value="1"/>
</dbReference>
<dbReference type="PROSITE" id="PS50846">
    <property type="entry name" value="HMA_2"/>
    <property type="match status" value="1"/>
</dbReference>
<dbReference type="InterPro" id="IPR036163">
    <property type="entry name" value="HMA_dom_sf"/>
</dbReference>
<evidence type="ECO:0000256" key="6">
    <source>
        <dbReference type="SAM" id="MobiDB-lite"/>
    </source>
</evidence>
<dbReference type="AlphaFoldDB" id="A0A6J0N1W1"/>
<evidence type="ECO:0000313" key="8">
    <source>
        <dbReference type="RefSeq" id="XP_018477968.2"/>
    </source>
</evidence>
<dbReference type="Proteomes" id="UP000504610">
    <property type="component" value="Chromosome 4"/>
</dbReference>
<evidence type="ECO:0000256" key="4">
    <source>
        <dbReference type="ARBA" id="ARBA00023289"/>
    </source>
</evidence>
<keyword evidence="7" id="KW-1185">Reference proteome</keyword>
<keyword evidence="4" id="KW-0636">Prenylation</keyword>
<accession>A0A6J0N1W1</accession>
<dbReference type="GeneID" id="108848986"/>
<feature type="region of interest" description="Disordered" evidence="6">
    <location>
        <begin position="66"/>
        <end position="91"/>
    </location>
</feature>
<reference evidence="8" key="2">
    <citation type="submission" date="2025-08" db="UniProtKB">
        <authorList>
            <consortium name="RefSeq"/>
        </authorList>
    </citation>
    <scope>IDENTIFICATION</scope>
    <source>
        <tissue evidence="8">Leaf</tissue>
    </source>
</reference>
<evidence type="ECO:0000256" key="1">
    <source>
        <dbReference type="ARBA" id="ARBA00022481"/>
    </source>
</evidence>
<dbReference type="SUPFAM" id="SSF55008">
    <property type="entry name" value="HMA, heavy metal-associated domain"/>
    <property type="match status" value="1"/>
</dbReference>
<organism evidence="7 8">
    <name type="scientific">Raphanus sativus</name>
    <name type="common">Radish</name>
    <name type="synonym">Raphanus raphanistrum var. sativus</name>
    <dbReference type="NCBI Taxonomy" id="3726"/>
    <lineage>
        <taxon>Eukaryota</taxon>
        <taxon>Viridiplantae</taxon>
        <taxon>Streptophyta</taxon>
        <taxon>Embryophyta</taxon>
        <taxon>Tracheophyta</taxon>
        <taxon>Spermatophyta</taxon>
        <taxon>Magnoliopsida</taxon>
        <taxon>eudicotyledons</taxon>
        <taxon>Gunneridae</taxon>
        <taxon>Pentapetalae</taxon>
        <taxon>rosids</taxon>
        <taxon>malvids</taxon>
        <taxon>Brassicales</taxon>
        <taxon>Brassicaceae</taxon>
        <taxon>Brassiceae</taxon>
        <taxon>Raphanus</taxon>
    </lineage>
</organism>
<gene>
    <name evidence="8" type="primary">LOC108848986</name>
</gene>
<protein>
    <submittedName>
        <fullName evidence="8">Heavy metal-associated isoprenylated plant protein 2-like</fullName>
    </submittedName>
</protein>
<proteinExistence type="inferred from homology"/>
<evidence type="ECO:0000256" key="5">
    <source>
        <dbReference type="ARBA" id="ARBA00024045"/>
    </source>
</evidence>
<dbReference type="PANTHER" id="PTHR45811:SF46">
    <property type="entry name" value="HMA DOMAIN-CONTAINING PROTEIN"/>
    <property type="match status" value="1"/>
</dbReference>
<reference evidence="7" key="1">
    <citation type="journal article" date="2019" name="Database">
        <title>The radish genome database (RadishGD): an integrated information resource for radish genomics.</title>
        <authorList>
            <person name="Yu H.J."/>
            <person name="Baek S."/>
            <person name="Lee Y.J."/>
            <person name="Cho A."/>
            <person name="Mun J.H."/>
        </authorList>
    </citation>
    <scope>NUCLEOTIDE SEQUENCE [LARGE SCALE GENOMIC DNA]</scope>
    <source>
        <strain evidence="7">cv. WK10039</strain>
    </source>
</reference>
<dbReference type="KEGG" id="rsz:108848986"/>
<dbReference type="OrthoDB" id="691258at2759"/>
<dbReference type="RefSeq" id="XP_018477968.2">
    <property type="nucleotide sequence ID" value="XM_018622466.2"/>
</dbReference>
<evidence type="ECO:0000256" key="2">
    <source>
        <dbReference type="ARBA" id="ARBA00022723"/>
    </source>
</evidence>